<keyword evidence="11" id="KW-0472">Membrane</keyword>
<dbReference type="GO" id="GO:0046930">
    <property type="term" value="C:pore complex"/>
    <property type="evidence" value="ECO:0007669"/>
    <property type="project" value="UniProtKB-KW"/>
</dbReference>
<evidence type="ECO:0000256" key="9">
    <source>
        <dbReference type="ARBA" id="ARBA00023065"/>
    </source>
</evidence>
<evidence type="ECO:0000259" key="16">
    <source>
        <dbReference type="Pfam" id="PF10531"/>
    </source>
</evidence>
<evidence type="ECO:0000256" key="12">
    <source>
        <dbReference type="ARBA" id="ARBA00023139"/>
    </source>
</evidence>
<dbReference type="InterPro" id="IPR019554">
    <property type="entry name" value="Soluble_ligand-bd"/>
</dbReference>
<proteinExistence type="inferred from homology"/>
<dbReference type="InterPro" id="IPR049712">
    <property type="entry name" value="Poly_export"/>
</dbReference>
<keyword evidence="13" id="KW-0998">Cell outer membrane</keyword>
<dbReference type="Pfam" id="PF22461">
    <property type="entry name" value="SLBB_2"/>
    <property type="match status" value="1"/>
</dbReference>
<dbReference type="Gene3D" id="3.10.560.10">
    <property type="entry name" value="Outer membrane lipoprotein wza domain like"/>
    <property type="match status" value="2"/>
</dbReference>
<evidence type="ECO:0000256" key="13">
    <source>
        <dbReference type="ARBA" id="ARBA00023237"/>
    </source>
</evidence>
<name>A0A381VEY0_9ZZZZ</name>
<keyword evidence="4" id="KW-1134">Transmembrane beta strand</keyword>
<evidence type="ECO:0000256" key="14">
    <source>
        <dbReference type="ARBA" id="ARBA00023288"/>
    </source>
</evidence>
<dbReference type="Pfam" id="PF02563">
    <property type="entry name" value="Poly_export"/>
    <property type="match status" value="1"/>
</dbReference>
<dbReference type="GO" id="GO:0009279">
    <property type="term" value="C:cell outer membrane"/>
    <property type="evidence" value="ECO:0007669"/>
    <property type="project" value="UniProtKB-SubCell"/>
</dbReference>
<dbReference type="InterPro" id="IPR003715">
    <property type="entry name" value="Poly_export_N"/>
</dbReference>
<evidence type="ECO:0000313" key="18">
    <source>
        <dbReference type="EMBL" id="SVA38581.1"/>
    </source>
</evidence>
<comment type="similarity">
    <text evidence="2">Belongs to the BexD/CtrA/VexA family.</text>
</comment>
<keyword evidence="9" id="KW-0406">Ion transport</keyword>
<reference evidence="18" key="1">
    <citation type="submission" date="2018-05" db="EMBL/GenBank/DDBJ databases">
        <authorList>
            <person name="Lanie J.A."/>
            <person name="Ng W.-L."/>
            <person name="Kazmierczak K.M."/>
            <person name="Andrzejewski T.M."/>
            <person name="Davidsen T.M."/>
            <person name="Wayne K.J."/>
            <person name="Tettelin H."/>
            <person name="Glass J.I."/>
            <person name="Rusch D."/>
            <person name="Podicherti R."/>
            <person name="Tsui H.-C.T."/>
            <person name="Winkler M.E."/>
        </authorList>
    </citation>
    <scope>NUCLEOTIDE SEQUENCE</scope>
</reference>
<keyword evidence="7" id="KW-0732">Signal</keyword>
<organism evidence="18">
    <name type="scientific">marine metagenome</name>
    <dbReference type="NCBI Taxonomy" id="408172"/>
    <lineage>
        <taxon>unclassified sequences</taxon>
        <taxon>metagenomes</taxon>
        <taxon>ecological metagenomes</taxon>
    </lineage>
</organism>
<dbReference type="GO" id="GO:0006811">
    <property type="term" value="P:monoatomic ion transport"/>
    <property type="evidence" value="ECO:0007669"/>
    <property type="project" value="UniProtKB-KW"/>
</dbReference>
<evidence type="ECO:0008006" key="19">
    <source>
        <dbReference type="Google" id="ProtNLM"/>
    </source>
</evidence>
<keyword evidence="12" id="KW-0564">Palmitate</keyword>
<comment type="subcellular location">
    <subcellularLocation>
        <location evidence="1">Cell outer membrane</location>
        <topology evidence="1">Multi-pass membrane protein</topology>
    </subcellularLocation>
</comment>
<evidence type="ECO:0000256" key="8">
    <source>
        <dbReference type="ARBA" id="ARBA00023047"/>
    </source>
</evidence>
<dbReference type="AlphaFoldDB" id="A0A381VEY0"/>
<keyword evidence="14" id="KW-0449">Lipoprotein</keyword>
<dbReference type="PANTHER" id="PTHR33619">
    <property type="entry name" value="POLYSACCHARIDE EXPORT PROTEIN GFCE-RELATED"/>
    <property type="match status" value="1"/>
</dbReference>
<feature type="domain" description="Polysaccharide export protein N-terminal" evidence="15">
    <location>
        <begin position="1"/>
        <end position="66"/>
    </location>
</feature>
<evidence type="ECO:0000256" key="7">
    <source>
        <dbReference type="ARBA" id="ARBA00022729"/>
    </source>
</evidence>
<feature type="domain" description="SLBB" evidence="17">
    <location>
        <begin position="76"/>
        <end position="152"/>
    </location>
</feature>
<dbReference type="Pfam" id="PF10531">
    <property type="entry name" value="SLBB"/>
    <property type="match status" value="1"/>
</dbReference>
<evidence type="ECO:0000256" key="6">
    <source>
        <dbReference type="ARBA" id="ARBA00022692"/>
    </source>
</evidence>
<feature type="domain" description="Soluble ligand binding" evidence="16">
    <location>
        <begin position="250"/>
        <end position="282"/>
    </location>
</feature>
<evidence type="ECO:0000256" key="5">
    <source>
        <dbReference type="ARBA" id="ARBA00022597"/>
    </source>
</evidence>
<keyword evidence="10" id="KW-0626">Porin</keyword>
<dbReference type="PANTHER" id="PTHR33619:SF3">
    <property type="entry name" value="POLYSACCHARIDE EXPORT PROTEIN GFCE-RELATED"/>
    <property type="match status" value="1"/>
</dbReference>
<sequence>MGPGDKINIQYYGNENILSQEFISRSGELNLPRLGPVTLAGLTFSEAQDLVENKVSTELIGTSVALTLSELRSITVYILGEAYSPGSYTVSALSPLTNVLFVSGGVNEKGSVRNIQVKRSGQTIHVFDLYDLLLKGDIKSDIRLQDGDVIFIPLINKTARAEGFFRRPHLYEIKEGDKVEDLIFYAGGYTSRVTNNARLELSTINAETKKRELDVFFSNETRRLSKEVNDGDSIKVFELSSLEESSILIIGEIKFPGTYTVQRGDRLLDVIERAGGISEQGYAFGSVFTRKKIAVQQKKSFEQSADLLEQSIADAITTGNLKMTNVSEASLSPISGLITRLRNTRPVGRLILDVDPLTLKSDPHKNILLEDGDNLYIPKRPSSVSVVG</sequence>
<keyword evidence="3" id="KW-0813">Transport</keyword>
<keyword evidence="6" id="KW-0812">Transmembrane</keyword>
<accession>A0A381VEY0</accession>
<protein>
    <recommendedName>
        <fullName evidence="19">Soluble ligand binding domain-containing protein</fullName>
    </recommendedName>
</protein>
<gene>
    <name evidence="18" type="ORF">METZ01_LOCUS91435</name>
</gene>
<dbReference type="InterPro" id="IPR054765">
    <property type="entry name" value="SLBB_dom"/>
</dbReference>
<evidence type="ECO:0000256" key="3">
    <source>
        <dbReference type="ARBA" id="ARBA00022448"/>
    </source>
</evidence>
<evidence type="ECO:0000259" key="15">
    <source>
        <dbReference type="Pfam" id="PF02563"/>
    </source>
</evidence>
<evidence type="ECO:0000256" key="10">
    <source>
        <dbReference type="ARBA" id="ARBA00023114"/>
    </source>
</evidence>
<evidence type="ECO:0000256" key="4">
    <source>
        <dbReference type="ARBA" id="ARBA00022452"/>
    </source>
</evidence>
<evidence type="ECO:0000259" key="17">
    <source>
        <dbReference type="Pfam" id="PF22461"/>
    </source>
</evidence>
<dbReference type="GO" id="GO:0015159">
    <property type="term" value="F:polysaccharide transmembrane transporter activity"/>
    <property type="evidence" value="ECO:0007669"/>
    <property type="project" value="InterPro"/>
</dbReference>
<evidence type="ECO:0000256" key="2">
    <source>
        <dbReference type="ARBA" id="ARBA00009450"/>
    </source>
</evidence>
<dbReference type="EMBL" id="UINC01008578">
    <property type="protein sequence ID" value="SVA38581.1"/>
    <property type="molecule type" value="Genomic_DNA"/>
</dbReference>
<evidence type="ECO:0000256" key="1">
    <source>
        <dbReference type="ARBA" id="ARBA00004571"/>
    </source>
</evidence>
<evidence type="ECO:0000256" key="11">
    <source>
        <dbReference type="ARBA" id="ARBA00023136"/>
    </source>
</evidence>
<keyword evidence="8" id="KW-0625">Polysaccharide transport</keyword>
<feature type="non-terminal residue" evidence="18">
    <location>
        <position position="388"/>
    </location>
</feature>
<keyword evidence="5" id="KW-0762">Sugar transport</keyword>
<dbReference type="GO" id="GO:0015288">
    <property type="term" value="F:porin activity"/>
    <property type="evidence" value="ECO:0007669"/>
    <property type="project" value="UniProtKB-KW"/>
</dbReference>